<dbReference type="GO" id="GO:0030313">
    <property type="term" value="C:cell envelope"/>
    <property type="evidence" value="ECO:0007669"/>
    <property type="project" value="UniProtKB-SubCell"/>
</dbReference>
<dbReference type="Pfam" id="PF13407">
    <property type="entry name" value="Peripla_BP_4"/>
    <property type="match status" value="1"/>
</dbReference>
<evidence type="ECO:0000313" key="7">
    <source>
        <dbReference type="Proteomes" id="UP000028302"/>
    </source>
</evidence>
<accession>A0A084II11</accession>
<evidence type="ECO:0000313" key="6">
    <source>
        <dbReference type="EMBL" id="KEZ76345.1"/>
    </source>
</evidence>
<dbReference type="Proteomes" id="UP000028302">
    <property type="component" value="Unassembled WGS sequence"/>
</dbReference>
<dbReference type="InterPro" id="IPR028082">
    <property type="entry name" value="Peripla_BP_I"/>
</dbReference>
<dbReference type="EMBL" id="APNK01000032">
    <property type="protein sequence ID" value="KEZ76345.1"/>
    <property type="molecule type" value="Genomic_DNA"/>
</dbReference>
<feature type="signal peptide" evidence="4">
    <location>
        <begin position="1"/>
        <end position="31"/>
    </location>
</feature>
<evidence type="ECO:0000259" key="5">
    <source>
        <dbReference type="Pfam" id="PF13407"/>
    </source>
</evidence>
<evidence type="ECO:0000256" key="1">
    <source>
        <dbReference type="ARBA" id="ARBA00004196"/>
    </source>
</evidence>
<dbReference type="STRING" id="1304275.C41B8_15425"/>
<dbReference type="AlphaFoldDB" id="A0A084II11"/>
<feature type="domain" description="Periplasmic binding protein" evidence="5">
    <location>
        <begin position="44"/>
        <end position="295"/>
    </location>
</feature>
<protein>
    <submittedName>
        <fullName evidence="6">ABC transporter periplasmic protein</fullName>
    </submittedName>
</protein>
<dbReference type="PANTHER" id="PTHR46847:SF1">
    <property type="entry name" value="D-ALLOSE-BINDING PERIPLASMIC PROTEIN-RELATED"/>
    <property type="match status" value="1"/>
</dbReference>
<comment type="caution">
    <text evidence="6">The sequence shown here is derived from an EMBL/GenBank/DDBJ whole genome shotgun (WGS) entry which is preliminary data.</text>
</comment>
<gene>
    <name evidence="6" type="ORF">C41B8_15425</name>
</gene>
<dbReference type="PANTHER" id="PTHR46847">
    <property type="entry name" value="D-ALLOSE-BINDING PERIPLASMIC PROTEIN-RELATED"/>
    <property type="match status" value="1"/>
</dbReference>
<keyword evidence="7" id="KW-1185">Reference proteome</keyword>
<dbReference type="GO" id="GO:0030246">
    <property type="term" value="F:carbohydrate binding"/>
    <property type="evidence" value="ECO:0007669"/>
    <property type="project" value="UniProtKB-ARBA"/>
</dbReference>
<dbReference type="GO" id="GO:0055085">
    <property type="term" value="P:transmembrane transport"/>
    <property type="evidence" value="ECO:0007669"/>
    <property type="project" value="UniProtKB-ARBA"/>
</dbReference>
<dbReference type="Gene3D" id="3.40.50.2300">
    <property type="match status" value="2"/>
</dbReference>
<evidence type="ECO:0000256" key="3">
    <source>
        <dbReference type="ARBA" id="ARBA00022729"/>
    </source>
</evidence>
<name>A0A084II11_SALHC</name>
<keyword evidence="3 4" id="KW-0732">Signal</keyword>
<dbReference type="InterPro" id="IPR025997">
    <property type="entry name" value="SBP_2_dom"/>
</dbReference>
<organism evidence="6 7">
    <name type="scientific">Salinisphaera hydrothermalis (strain C41B8)</name>
    <dbReference type="NCBI Taxonomy" id="1304275"/>
    <lineage>
        <taxon>Bacteria</taxon>
        <taxon>Pseudomonadati</taxon>
        <taxon>Pseudomonadota</taxon>
        <taxon>Gammaproteobacteria</taxon>
        <taxon>Salinisphaerales</taxon>
        <taxon>Salinisphaeraceae</taxon>
        <taxon>Salinisphaera</taxon>
    </lineage>
</organism>
<evidence type="ECO:0000256" key="2">
    <source>
        <dbReference type="ARBA" id="ARBA00007639"/>
    </source>
</evidence>
<comment type="similarity">
    <text evidence="2">Belongs to the bacterial solute-binding protein 2 family.</text>
</comment>
<reference evidence="6 7" key="1">
    <citation type="submission" date="2013-03" db="EMBL/GenBank/DDBJ databases">
        <title>Salinisphaera hydrothermalis C41B8 Genome Sequencing.</title>
        <authorList>
            <person name="Li C."/>
            <person name="Lai Q."/>
            <person name="Shao Z."/>
        </authorList>
    </citation>
    <scope>NUCLEOTIDE SEQUENCE [LARGE SCALE GENOMIC DNA]</scope>
    <source>
        <strain evidence="6 7">C41B8</strain>
    </source>
</reference>
<feature type="chain" id="PRO_5001776490" evidence="4">
    <location>
        <begin position="32"/>
        <end position="320"/>
    </location>
</feature>
<dbReference type="PATRIC" id="fig|1304275.5.peg.3154"/>
<comment type="subcellular location">
    <subcellularLocation>
        <location evidence="1">Cell envelope</location>
    </subcellularLocation>
</comment>
<dbReference type="eggNOG" id="COG1879">
    <property type="taxonomic scope" value="Bacteria"/>
</dbReference>
<dbReference type="CDD" id="cd06321">
    <property type="entry name" value="PBP1_ABC_sugar_binding-like"/>
    <property type="match status" value="1"/>
</dbReference>
<sequence length="320" mass="33946">MTMPSINLRSVRRGLALALLPIAAVALPAAAASDHKKPNDQLVIGMSFQELNNPYFVTMQKALQKQVDKMGAKLIVTDAHHDISKQTSDVEDMIQRGVDILLLNPTDTVGVQSAVVSAHNAGIPVVAVDAQADGPVSGFVGSKNFKAGYLACQYLAKSLDGKGKVAILNGIPVTPILQRVKGCKKALGEAKGIQIVDEQNGHQERDTAMNVTENMLQSHPDLDGLFSVNDGGTLGALVALNSSDNHVKLATIDGNPEVIKAMQKANTPIVVDVAQHPDVEVVKALHLALKKYRGEKSPDTIPVDVTPVTPKTAASFHWGS</sequence>
<dbReference type="SUPFAM" id="SSF53822">
    <property type="entry name" value="Periplasmic binding protein-like I"/>
    <property type="match status" value="1"/>
</dbReference>
<evidence type="ECO:0000256" key="4">
    <source>
        <dbReference type="SAM" id="SignalP"/>
    </source>
</evidence>
<proteinExistence type="inferred from homology"/>